<evidence type="ECO:0000256" key="1">
    <source>
        <dbReference type="ARBA" id="ARBA00022679"/>
    </source>
</evidence>
<evidence type="ECO:0000259" key="2">
    <source>
        <dbReference type="Pfam" id="PF12804"/>
    </source>
</evidence>
<dbReference type="EMBL" id="CP061539">
    <property type="protein sequence ID" value="QNV38274.1"/>
    <property type="molecule type" value="Genomic_DNA"/>
</dbReference>
<dbReference type="KEGG" id="rter:IDM49_03095"/>
<gene>
    <name evidence="3" type="ORF">IDM49_03095</name>
</gene>
<keyword evidence="4" id="KW-1185">Reference proteome</keyword>
<evidence type="ECO:0000313" key="3">
    <source>
        <dbReference type="EMBL" id="QNV38274.1"/>
    </source>
</evidence>
<organism evidence="3 4">
    <name type="scientific">Rothia terrae</name>
    <dbReference type="NCBI Taxonomy" id="396015"/>
    <lineage>
        <taxon>Bacteria</taxon>
        <taxon>Bacillati</taxon>
        <taxon>Actinomycetota</taxon>
        <taxon>Actinomycetes</taxon>
        <taxon>Micrococcales</taxon>
        <taxon>Micrococcaceae</taxon>
        <taxon>Rothia</taxon>
    </lineage>
</organism>
<proteinExistence type="predicted"/>
<dbReference type="Gene3D" id="3.90.550.10">
    <property type="entry name" value="Spore Coat Polysaccharide Biosynthesis Protein SpsA, Chain A"/>
    <property type="match status" value="1"/>
</dbReference>
<sequence>MSGVNFNAIILAGGRSSRLGGTPKALLSDGSKTLLASTIKAVSDARHTIVVGPADLPVSENVLLTREDPPFSGPAAALAAGASRLASLGSPAEWTVILSVDMPYISTALTALVEATTDAAPDVLGFMGETEGIRQPLVGIYRTSQLVQALSSDMTDCSVRFALRPLSPAIVQLPAGSTDDVDTWESARATGFDRQL</sequence>
<dbReference type="RefSeq" id="WP_190724993.1">
    <property type="nucleotide sequence ID" value="NZ_CP061539.1"/>
</dbReference>
<evidence type="ECO:0000313" key="4">
    <source>
        <dbReference type="Proteomes" id="UP000516404"/>
    </source>
</evidence>
<dbReference type="SUPFAM" id="SSF53448">
    <property type="entry name" value="Nucleotide-diphospho-sugar transferases"/>
    <property type="match status" value="1"/>
</dbReference>
<name>A0A7H2BF28_9MICC</name>
<feature type="domain" description="MobA-like NTP transferase" evidence="2">
    <location>
        <begin position="8"/>
        <end position="153"/>
    </location>
</feature>
<dbReference type="AlphaFoldDB" id="A0A7H2BF28"/>
<dbReference type="InterPro" id="IPR029044">
    <property type="entry name" value="Nucleotide-diphossugar_trans"/>
</dbReference>
<dbReference type="GO" id="GO:0016779">
    <property type="term" value="F:nucleotidyltransferase activity"/>
    <property type="evidence" value="ECO:0007669"/>
    <property type="project" value="TreeGrafter"/>
</dbReference>
<accession>A0A7H2BF28</accession>
<dbReference type="Proteomes" id="UP000516404">
    <property type="component" value="Chromosome"/>
</dbReference>
<dbReference type="PANTHER" id="PTHR19136:SF81">
    <property type="entry name" value="MOLYBDENUM COFACTOR GUANYLYLTRANSFERASE"/>
    <property type="match status" value="1"/>
</dbReference>
<reference evidence="3 4" key="1">
    <citation type="submission" date="2020-09" db="EMBL/GenBank/DDBJ databases">
        <title>Investigation of environmental microbes.</title>
        <authorList>
            <person name="Ou Y."/>
            <person name="Kang Q."/>
        </authorList>
    </citation>
    <scope>NUCLEOTIDE SEQUENCE [LARGE SCALE GENOMIC DNA]</scope>
    <source>
        <strain evidence="3 4">KJZ-14</strain>
    </source>
</reference>
<dbReference type="GeneID" id="96623212"/>
<keyword evidence="1 3" id="KW-0808">Transferase</keyword>
<dbReference type="Pfam" id="PF12804">
    <property type="entry name" value="NTP_transf_3"/>
    <property type="match status" value="1"/>
</dbReference>
<protein>
    <submittedName>
        <fullName evidence="3">NTP transferase domain-containing protein</fullName>
    </submittedName>
</protein>
<dbReference type="InterPro" id="IPR025877">
    <property type="entry name" value="MobA-like_NTP_Trfase"/>
</dbReference>
<dbReference type="PANTHER" id="PTHR19136">
    <property type="entry name" value="MOLYBDENUM COFACTOR GUANYLYLTRANSFERASE"/>
    <property type="match status" value="1"/>
</dbReference>